<name>A0A1C6U8T3_9ACTN</name>
<keyword evidence="1" id="KW-1133">Transmembrane helix</keyword>
<dbReference type="AlphaFoldDB" id="A0A1C6U8T3"/>
<feature type="transmembrane region" description="Helical" evidence="1">
    <location>
        <begin position="248"/>
        <end position="268"/>
    </location>
</feature>
<gene>
    <name evidence="2" type="ORF">GA0070604_2104</name>
</gene>
<feature type="transmembrane region" description="Helical" evidence="1">
    <location>
        <begin position="274"/>
        <end position="295"/>
    </location>
</feature>
<proteinExistence type="predicted"/>
<feature type="transmembrane region" description="Helical" evidence="1">
    <location>
        <begin position="211"/>
        <end position="227"/>
    </location>
</feature>
<organism evidence="2 3">
    <name type="scientific">Micromonospora eburnea</name>
    <dbReference type="NCBI Taxonomy" id="227316"/>
    <lineage>
        <taxon>Bacteria</taxon>
        <taxon>Bacillati</taxon>
        <taxon>Actinomycetota</taxon>
        <taxon>Actinomycetes</taxon>
        <taxon>Micromonosporales</taxon>
        <taxon>Micromonosporaceae</taxon>
        <taxon>Micromonospora</taxon>
    </lineage>
</organism>
<keyword evidence="1" id="KW-0812">Transmembrane</keyword>
<evidence type="ECO:0000313" key="3">
    <source>
        <dbReference type="Proteomes" id="UP000199696"/>
    </source>
</evidence>
<reference evidence="3" key="1">
    <citation type="submission" date="2016-06" db="EMBL/GenBank/DDBJ databases">
        <authorList>
            <person name="Varghese N."/>
            <person name="Submissions Spin"/>
        </authorList>
    </citation>
    <scope>NUCLEOTIDE SEQUENCE [LARGE SCALE GENOMIC DNA]</scope>
    <source>
        <strain evidence="3">DSM 44814</strain>
    </source>
</reference>
<dbReference type="EMBL" id="FMHY01000002">
    <property type="protein sequence ID" value="SCL50321.1"/>
    <property type="molecule type" value="Genomic_DNA"/>
</dbReference>
<keyword evidence="3" id="KW-1185">Reference proteome</keyword>
<evidence type="ECO:0000256" key="1">
    <source>
        <dbReference type="SAM" id="Phobius"/>
    </source>
</evidence>
<sequence length="308" mass="34063">MNSPGVQPRWWRDTWFVARAERRWWRPRSVARAAGFWQLDVIAALGVTPHRRRHVGHGTLGRALDGLMPLPGASTTSLDPMARPTTRLVLRIVTHVDGARALSAADPDAEPRLRSYPEWREQGEPVDLLTDGRRADLRTSALTHPDYGGPPRFVEADKGLAGLVAGTETKDPPSEATQSRGDFWLSTALSAGFVLICGGACHLLGWWWAAQRLYPAAGAILLVRLLERLGRHVQRRRSIQRTGSRRVLGGWLVGTLLALMAMLSIMRYADDDAWGVIVLVAVALVFFGCVVAATLEAERIEQDRATFR</sequence>
<protein>
    <submittedName>
        <fullName evidence="2">Uncharacterized protein</fullName>
    </submittedName>
</protein>
<evidence type="ECO:0000313" key="2">
    <source>
        <dbReference type="EMBL" id="SCL50321.1"/>
    </source>
</evidence>
<keyword evidence="1" id="KW-0472">Membrane</keyword>
<accession>A0A1C6U8T3</accession>
<dbReference type="STRING" id="227316.GA0070604_2104"/>
<dbReference type="Proteomes" id="UP000199696">
    <property type="component" value="Unassembled WGS sequence"/>
</dbReference>